<dbReference type="EMBL" id="JAPEQW010000012">
    <property type="protein sequence ID" value="MCW8039611.1"/>
    <property type="molecule type" value="Genomic_DNA"/>
</dbReference>
<proteinExistence type="predicted"/>
<gene>
    <name evidence="1" type="ORF">OKC24_10685</name>
</gene>
<dbReference type="Proteomes" id="UP001209682">
    <property type="component" value="Unassembled WGS sequence"/>
</dbReference>
<evidence type="ECO:0008006" key="3">
    <source>
        <dbReference type="Google" id="ProtNLM"/>
    </source>
</evidence>
<name>A0ABT3NJ70_9GAMM</name>
<sequence length="48" mass="5429">MTHLQKPNLNGLGFCLKEGGVIMHIKIFHRNIKKVQWVNRGGFLVIAA</sequence>
<reference evidence="1 2" key="1">
    <citation type="submission" date="2022-11" db="EMBL/GenBank/DDBJ databases">
        <title>Acinetobacter entericus sp. nov., isolated from the gut of the plastic-eating larvae of the Coleoptera insect Zophobas atratus.</title>
        <authorList>
            <person name="Dong X."/>
            <person name="Yang Y."/>
        </authorList>
    </citation>
    <scope>NUCLEOTIDE SEQUENCE [LARGE SCALE GENOMIC DNA]</scope>
    <source>
        <strain evidence="1 2">BIT-DXN8</strain>
    </source>
</reference>
<evidence type="ECO:0000313" key="1">
    <source>
        <dbReference type="EMBL" id="MCW8039611.1"/>
    </source>
</evidence>
<protein>
    <recommendedName>
        <fullName evidence="3">Transposase</fullName>
    </recommendedName>
</protein>
<keyword evidence="2" id="KW-1185">Reference proteome</keyword>
<evidence type="ECO:0000313" key="2">
    <source>
        <dbReference type="Proteomes" id="UP001209682"/>
    </source>
</evidence>
<organism evidence="1 2">
    <name type="scientific">Acinetobacter entericus</name>
    <dbReference type="NCBI Taxonomy" id="2989714"/>
    <lineage>
        <taxon>Bacteria</taxon>
        <taxon>Pseudomonadati</taxon>
        <taxon>Pseudomonadota</taxon>
        <taxon>Gammaproteobacteria</taxon>
        <taxon>Moraxellales</taxon>
        <taxon>Moraxellaceae</taxon>
        <taxon>Acinetobacter</taxon>
    </lineage>
</organism>
<accession>A0ABT3NJ70</accession>
<comment type="caution">
    <text evidence="1">The sequence shown here is derived from an EMBL/GenBank/DDBJ whole genome shotgun (WGS) entry which is preliminary data.</text>
</comment>